<dbReference type="InterPro" id="IPR014729">
    <property type="entry name" value="Rossmann-like_a/b/a_fold"/>
</dbReference>
<dbReference type="RefSeq" id="WP_091906157.1">
    <property type="nucleotide sequence ID" value="NZ_FNLO01000003.1"/>
</dbReference>
<evidence type="ECO:0000256" key="1">
    <source>
        <dbReference type="ARBA" id="ARBA00008791"/>
    </source>
</evidence>
<dbReference type="Proteomes" id="UP000243719">
    <property type="component" value="Unassembled WGS sequence"/>
</dbReference>
<name>A0A1H2PLY6_9BURK</name>
<keyword evidence="4" id="KW-1185">Reference proteome</keyword>
<dbReference type="CDD" id="cd00293">
    <property type="entry name" value="USP-like"/>
    <property type="match status" value="1"/>
</dbReference>
<reference evidence="4" key="1">
    <citation type="submission" date="2016-09" db="EMBL/GenBank/DDBJ databases">
        <authorList>
            <person name="Varghese N."/>
            <person name="Submissions S."/>
        </authorList>
    </citation>
    <scope>NUCLEOTIDE SEQUENCE [LARGE SCALE GENOMIC DNA]</scope>
    <source>
        <strain evidence="4">JS23</strain>
    </source>
</reference>
<gene>
    <name evidence="3" type="ORF">SAMN05216551_10370</name>
</gene>
<dbReference type="AlphaFoldDB" id="A0A1H2PLY6"/>
<dbReference type="EMBL" id="FNLO01000003">
    <property type="protein sequence ID" value="SDV47519.1"/>
    <property type="molecule type" value="Genomic_DNA"/>
</dbReference>
<dbReference type="PANTHER" id="PTHR46268:SF6">
    <property type="entry name" value="UNIVERSAL STRESS PROTEIN UP12"/>
    <property type="match status" value="1"/>
</dbReference>
<evidence type="ECO:0000313" key="4">
    <source>
        <dbReference type="Proteomes" id="UP000243719"/>
    </source>
</evidence>
<sequence>MFKHILFATDATPACDGAGDAALQLAASFDSRLTVYTCLPEYEVSAFSEVMVEAPADFMQRCEDDAKAYLSTFVVRAAARSLRCEARTSVNASPHVGIVEAVRECGCDLVVINSRVKRGLTGMFGIGEAQRLLASSPVPVLAYR</sequence>
<dbReference type="OrthoDB" id="5295044at2"/>
<dbReference type="PANTHER" id="PTHR46268">
    <property type="entry name" value="STRESS RESPONSE PROTEIN NHAX"/>
    <property type="match status" value="1"/>
</dbReference>
<dbReference type="Pfam" id="PF00582">
    <property type="entry name" value="Usp"/>
    <property type="match status" value="1"/>
</dbReference>
<dbReference type="Gene3D" id="3.40.50.620">
    <property type="entry name" value="HUPs"/>
    <property type="match status" value="1"/>
</dbReference>
<comment type="similarity">
    <text evidence="1">Belongs to the universal stress protein A family.</text>
</comment>
<feature type="domain" description="UspA" evidence="2">
    <location>
        <begin position="1"/>
        <end position="144"/>
    </location>
</feature>
<accession>A0A1H2PLY6</accession>
<proteinExistence type="inferred from homology"/>
<evidence type="ECO:0000313" key="3">
    <source>
        <dbReference type="EMBL" id="SDV47519.1"/>
    </source>
</evidence>
<evidence type="ECO:0000259" key="2">
    <source>
        <dbReference type="Pfam" id="PF00582"/>
    </source>
</evidence>
<dbReference type="SUPFAM" id="SSF52402">
    <property type="entry name" value="Adenine nucleotide alpha hydrolases-like"/>
    <property type="match status" value="1"/>
</dbReference>
<organism evidence="3 4">
    <name type="scientific">Chitinasiproducens palmae</name>
    <dbReference type="NCBI Taxonomy" id="1770053"/>
    <lineage>
        <taxon>Bacteria</taxon>
        <taxon>Pseudomonadati</taxon>
        <taxon>Pseudomonadota</taxon>
        <taxon>Betaproteobacteria</taxon>
        <taxon>Burkholderiales</taxon>
        <taxon>Burkholderiaceae</taxon>
        <taxon>Chitinasiproducens</taxon>
    </lineage>
</organism>
<dbReference type="STRING" id="1770053.SAMN05216551_10370"/>
<dbReference type="InterPro" id="IPR006016">
    <property type="entry name" value="UspA"/>
</dbReference>
<protein>
    <submittedName>
        <fullName evidence="3">Nucleotide-binding universal stress protein, UspA family</fullName>
    </submittedName>
</protein>